<gene>
    <name evidence="2" type="ORF">RVF87_08865</name>
</gene>
<dbReference type="EMBL" id="CP136137">
    <property type="protein sequence ID" value="WYY09148.1"/>
    <property type="molecule type" value="Genomic_DNA"/>
</dbReference>
<dbReference type="Pfam" id="PF11271">
    <property type="entry name" value="PorA"/>
    <property type="match status" value="1"/>
</dbReference>
<protein>
    <submittedName>
        <fullName evidence="2">DUF3068 domain-containing protein</fullName>
    </submittedName>
</protein>
<keyword evidence="1" id="KW-1133">Transmembrane helix</keyword>
<keyword evidence="1" id="KW-0472">Membrane</keyword>
<keyword evidence="3" id="KW-1185">Reference proteome</keyword>
<evidence type="ECO:0000313" key="2">
    <source>
        <dbReference type="EMBL" id="WYY09148.1"/>
    </source>
</evidence>
<keyword evidence="1" id="KW-0812">Transmembrane</keyword>
<feature type="transmembrane region" description="Helical" evidence="1">
    <location>
        <begin position="21"/>
        <end position="41"/>
    </location>
</feature>
<proteinExistence type="predicted"/>
<feature type="transmembrane region" description="Helical" evidence="1">
    <location>
        <begin position="333"/>
        <end position="355"/>
    </location>
</feature>
<accession>A0ABZ2U5V4</accession>
<sequence>MSERASADAPRFSARDLLAPTAIFFGTLLVAAAVAMGPLIGSGLTKVPLSIDRTSVSDGADDTDVLNRCSLDAPAAQVLQARVQQRRRVVAVRPADADVVTLQAGTALGVDEYLVDGKRVDAEKVCKEATLTAIIDRVTLDRRSASPRADSSIQYDDARAAVPVPDRRGRTYVLPFGFDQPGDYFDPVTRQTLPLQNVGETEVAGRTVAHLRTLVPDTDIGALGTDPRGVIAKPASWFGRFAGVSPTTDLTATLHHRATVDLFVDTATGVVVDERLEVHEEYRFTADTVGENSALADYRLTNLSTVLTGDAQTRTDGAAQAADRAWPVTLTTVILPIVFGVLGGVVLIVTGIILWRRSRT</sequence>
<name>A0ABZ2U5V4_9ACTN</name>
<organism evidence="2 3">
    <name type="scientific">Gordonia hydrophobica</name>
    <dbReference type="NCBI Taxonomy" id="40516"/>
    <lineage>
        <taxon>Bacteria</taxon>
        <taxon>Bacillati</taxon>
        <taxon>Actinomycetota</taxon>
        <taxon>Actinomycetes</taxon>
        <taxon>Mycobacteriales</taxon>
        <taxon>Gordoniaceae</taxon>
        <taxon>Gordonia</taxon>
    </lineage>
</organism>
<evidence type="ECO:0000313" key="3">
    <source>
        <dbReference type="Proteomes" id="UP001479933"/>
    </source>
</evidence>
<dbReference type="InterPro" id="IPR021424">
    <property type="entry name" value="PorA"/>
</dbReference>
<reference evidence="2 3" key="1">
    <citation type="journal article" date="2023" name="Virus Evol.">
        <title>Computational host range prediction-The good, the bad, and the ugly.</title>
        <authorList>
            <person name="Howell A.A."/>
            <person name="Versoza C.J."/>
            <person name="Pfeifer S.P."/>
        </authorList>
    </citation>
    <scope>NUCLEOTIDE SEQUENCE [LARGE SCALE GENOMIC DNA]</scope>
    <source>
        <strain evidence="2 3">1610/1b</strain>
    </source>
</reference>
<dbReference type="RefSeq" id="WP_066163861.1">
    <property type="nucleotide sequence ID" value="NZ_CP136137.1"/>
</dbReference>
<evidence type="ECO:0000256" key="1">
    <source>
        <dbReference type="SAM" id="Phobius"/>
    </source>
</evidence>
<dbReference type="Proteomes" id="UP001479933">
    <property type="component" value="Chromosome"/>
</dbReference>